<dbReference type="InterPro" id="IPR015424">
    <property type="entry name" value="PyrdxlP-dep_Trfase"/>
</dbReference>
<comment type="similarity">
    <text evidence="1">Belongs to the class-I pyridoxal-phosphate-dependent aminotransferase family.</text>
</comment>
<sequence length="497" mass="54598">MTPVQVPVEATTAALAAASLKESGTQHKSALNETFTIPSPNHAVVGEWADAVKNYKGPPISDRAKGCSVHDTTEKLDALFRTSADPEENPDGAVSLALAENSLMINEYHAYFKKAFSENFTLTDMGYGNQSSGSARLNKAIASYWNDHFHPITPIEPDDIVTGPGATGILDQLLQTLVDPGEGILIPAPHYNGFFVNMVARSGTKVISVNCSQEDCLSDRIFDVLEEAKAKAEAAGTPIRVVVRTLPSDAADPQMLCSPHNPYGQTLDKATIVAYARFAEKHNLHLIADEIYALSVYDNENLPNAAPFISVASLDFEKETGAPFDKSRVHIVYSVSKDFGANGLRIGCVISQHNPVVLRALLHTVFLMKVSSAADVIFSSLLNDRETLHRFTAQNRKLLTEAAKHTREWFEERGCKPLQTNAGHFILVDIRPRTGITTFEEERNFVRKCMANGVMVSPASNYLYHTPGWLRVTFSVDRATLDVGLERLGKNLDEWKK</sequence>
<name>A0AAF0Y0Z3_9TREE</name>
<evidence type="ECO:0000256" key="2">
    <source>
        <dbReference type="ARBA" id="ARBA00022898"/>
    </source>
</evidence>
<keyword evidence="5" id="KW-1185">Reference proteome</keyword>
<proteinExistence type="inferred from homology"/>
<evidence type="ECO:0000256" key="1">
    <source>
        <dbReference type="ARBA" id="ARBA00007441"/>
    </source>
</evidence>
<dbReference type="SUPFAM" id="SSF53383">
    <property type="entry name" value="PLP-dependent transferases"/>
    <property type="match status" value="1"/>
</dbReference>
<evidence type="ECO:0000313" key="5">
    <source>
        <dbReference type="Proteomes" id="UP000827549"/>
    </source>
</evidence>
<evidence type="ECO:0000259" key="3">
    <source>
        <dbReference type="Pfam" id="PF00155"/>
    </source>
</evidence>
<gene>
    <name evidence="4" type="primary">aclI_2</name>
    <name evidence="4" type="ORF">LOC62_01G000815</name>
</gene>
<keyword evidence="2" id="KW-0663">Pyridoxal phosphate</keyword>
<dbReference type="CDD" id="cd00609">
    <property type="entry name" value="AAT_like"/>
    <property type="match status" value="1"/>
</dbReference>
<dbReference type="InterPro" id="IPR050478">
    <property type="entry name" value="Ethylene_sulfur-biosynth"/>
</dbReference>
<dbReference type="InterPro" id="IPR015422">
    <property type="entry name" value="PyrdxlP-dep_Trfase_small"/>
</dbReference>
<keyword evidence="4" id="KW-0032">Aminotransferase</keyword>
<dbReference type="Gene3D" id="3.40.640.10">
    <property type="entry name" value="Type I PLP-dependent aspartate aminotransferase-like (Major domain)"/>
    <property type="match status" value="1"/>
</dbReference>
<feature type="domain" description="Aminotransferase class I/classII large" evidence="3">
    <location>
        <begin position="131"/>
        <end position="488"/>
    </location>
</feature>
<dbReference type="AlphaFoldDB" id="A0AAF0Y0Z3"/>
<dbReference type="GO" id="GO:0030170">
    <property type="term" value="F:pyridoxal phosphate binding"/>
    <property type="evidence" value="ECO:0007669"/>
    <property type="project" value="InterPro"/>
</dbReference>
<dbReference type="EMBL" id="CP086714">
    <property type="protein sequence ID" value="WOO77222.1"/>
    <property type="molecule type" value="Genomic_DNA"/>
</dbReference>
<dbReference type="Gene3D" id="3.90.1150.10">
    <property type="entry name" value="Aspartate Aminotransferase, domain 1"/>
    <property type="match status" value="1"/>
</dbReference>
<dbReference type="GO" id="GO:0008483">
    <property type="term" value="F:transaminase activity"/>
    <property type="evidence" value="ECO:0007669"/>
    <property type="project" value="UniProtKB-KW"/>
</dbReference>
<dbReference type="GO" id="GO:0006520">
    <property type="term" value="P:amino acid metabolic process"/>
    <property type="evidence" value="ECO:0007669"/>
    <property type="project" value="TreeGrafter"/>
</dbReference>
<organism evidence="4 5">
    <name type="scientific">Vanrija pseudolonga</name>
    <dbReference type="NCBI Taxonomy" id="143232"/>
    <lineage>
        <taxon>Eukaryota</taxon>
        <taxon>Fungi</taxon>
        <taxon>Dikarya</taxon>
        <taxon>Basidiomycota</taxon>
        <taxon>Agaricomycotina</taxon>
        <taxon>Tremellomycetes</taxon>
        <taxon>Trichosporonales</taxon>
        <taxon>Trichosporonaceae</taxon>
        <taxon>Vanrija</taxon>
    </lineage>
</organism>
<reference evidence="4" key="1">
    <citation type="submission" date="2023-10" db="EMBL/GenBank/DDBJ databases">
        <authorList>
            <person name="Noh H."/>
        </authorList>
    </citation>
    <scope>NUCLEOTIDE SEQUENCE</scope>
    <source>
        <strain evidence="4">DUCC4014</strain>
    </source>
</reference>
<protein>
    <submittedName>
        <fullName evidence="4">Aminotransferase aclI</fullName>
    </submittedName>
</protein>
<dbReference type="RefSeq" id="XP_062623254.1">
    <property type="nucleotide sequence ID" value="XM_062767271.1"/>
</dbReference>
<dbReference type="PROSITE" id="PS00105">
    <property type="entry name" value="AA_TRANSFER_CLASS_1"/>
    <property type="match status" value="1"/>
</dbReference>
<accession>A0AAF0Y0Z3</accession>
<dbReference type="PANTHER" id="PTHR43795:SF39">
    <property type="entry name" value="AMINOTRANSFERASE CLASS I_CLASSII DOMAIN-CONTAINING PROTEIN"/>
    <property type="match status" value="1"/>
</dbReference>
<dbReference type="Pfam" id="PF00155">
    <property type="entry name" value="Aminotran_1_2"/>
    <property type="match status" value="1"/>
</dbReference>
<keyword evidence="4" id="KW-0808">Transferase</keyword>
<evidence type="ECO:0000313" key="4">
    <source>
        <dbReference type="EMBL" id="WOO77222.1"/>
    </source>
</evidence>
<dbReference type="PANTHER" id="PTHR43795">
    <property type="entry name" value="BIFUNCTIONAL ASPARTATE AMINOTRANSFERASE AND GLUTAMATE/ASPARTATE-PREPHENATE AMINOTRANSFERASE-RELATED"/>
    <property type="match status" value="1"/>
</dbReference>
<dbReference type="Proteomes" id="UP000827549">
    <property type="component" value="Chromosome 1"/>
</dbReference>
<dbReference type="InterPro" id="IPR015421">
    <property type="entry name" value="PyrdxlP-dep_Trfase_major"/>
</dbReference>
<dbReference type="InterPro" id="IPR004838">
    <property type="entry name" value="NHTrfase_class1_PyrdxlP-BS"/>
</dbReference>
<dbReference type="InterPro" id="IPR004839">
    <property type="entry name" value="Aminotransferase_I/II_large"/>
</dbReference>
<dbReference type="GeneID" id="87804073"/>